<sequence length="63" mass="7426">MRNTILQKSKSAERPPHIPTHSKKRIGDPRFPKKNTRSERLEFSKQCSIRKNFGFQPFDSDPE</sequence>
<feature type="region of interest" description="Disordered" evidence="1">
    <location>
        <begin position="1"/>
        <end position="45"/>
    </location>
</feature>
<dbReference type="EMBL" id="NPDU01000061">
    <property type="protein sequence ID" value="PJZ60467.1"/>
    <property type="molecule type" value="Genomic_DNA"/>
</dbReference>
<comment type="caution">
    <text evidence="2">The sequence shown here is derived from an EMBL/GenBank/DDBJ whole genome shotgun (WGS) entry which is preliminary data.</text>
</comment>
<name>A0A2M9YT85_9LEPT</name>
<evidence type="ECO:0000256" key="1">
    <source>
        <dbReference type="SAM" id="MobiDB-lite"/>
    </source>
</evidence>
<dbReference type="Proteomes" id="UP000232149">
    <property type="component" value="Unassembled WGS sequence"/>
</dbReference>
<dbReference type="AlphaFoldDB" id="A0A2M9YT85"/>
<evidence type="ECO:0000313" key="3">
    <source>
        <dbReference type="EMBL" id="PJZ60467.1"/>
    </source>
</evidence>
<protein>
    <submittedName>
        <fullName evidence="2">Uncharacterized protein</fullName>
    </submittedName>
</protein>
<feature type="compositionally biased region" description="Basic and acidic residues" evidence="1">
    <location>
        <begin position="25"/>
        <end position="43"/>
    </location>
</feature>
<proteinExistence type="predicted"/>
<evidence type="ECO:0000313" key="2">
    <source>
        <dbReference type="EMBL" id="PJZ54753.1"/>
    </source>
</evidence>
<dbReference type="EMBL" id="NPDV01000002">
    <property type="protein sequence ID" value="PJZ54753.1"/>
    <property type="molecule type" value="Genomic_DNA"/>
</dbReference>
<organism evidence="2 5">
    <name type="scientific">Leptospira adleri</name>
    <dbReference type="NCBI Taxonomy" id="2023186"/>
    <lineage>
        <taxon>Bacteria</taxon>
        <taxon>Pseudomonadati</taxon>
        <taxon>Spirochaetota</taxon>
        <taxon>Spirochaetia</taxon>
        <taxon>Leptospirales</taxon>
        <taxon>Leptospiraceae</taxon>
        <taxon>Leptospira</taxon>
    </lineage>
</organism>
<reference evidence="4 5" key="1">
    <citation type="submission" date="2017-07" db="EMBL/GenBank/DDBJ databases">
        <title>Leptospira spp. isolated from tropical soils.</title>
        <authorList>
            <person name="Thibeaux R."/>
            <person name="Iraola G."/>
            <person name="Ferres I."/>
            <person name="Bierque E."/>
            <person name="Girault D."/>
            <person name="Soupe-Gilbert M.-E."/>
            <person name="Picardeau M."/>
            <person name="Goarant C."/>
        </authorList>
    </citation>
    <scope>NUCLEOTIDE SEQUENCE [LARGE SCALE GENOMIC DNA]</scope>
    <source>
        <strain evidence="2 5">FH2-B-C1</strain>
        <strain evidence="3 4">FH2-B-D1</strain>
    </source>
</reference>
<accession>A0A2M9YT85</accession>
<keyword evidence="4" id="KW-1185">Reference proteome</keyword>
<dbReference type="Proteomes" id="UP000232188">
    <property type="component" value="Unassembled WGS sequence"/>
</dbReference>
<gene>
    <name evidence="3" type="ORF">CH376_18355</name>
    <name evidence="2" type="ORF">CH380_03290</name>
</gene>
<evidence type="ECO:0000313" key="4">
    <source>
        <dbReference type="Proteomes" id="UP000232149"/>
    </source>
</evidence>
<evidence type="ECO:0000313" key="5">
    <source>
        <dbReference type="Proteomes" id="UP000232188"/>
    </source>
</evidence>